<keyword evidence="1" id="KW-1133">Transmembrane helix</keyword>
<name>A0A0V0QA14_PSEPJ</name>
<dbReference type="InParanoid" id="A0A0V0QA14"/>
<dbReference type="AlphaFoldDB" id="A0A0V0QA14"/>
<keyword evidence="3" id="KW-1185">Reference proteome</keyword>
<evidence type="ECO:0000256" key="1">
    <source>
        <dbReference type="SAM" id="Phobius"/>
    </source>
</evidence>
<dbReference type="EMBL" id="LDAU01000223">
    <property type="protein sequence ID" value="KRW99042.1"/>
    <property type="molecule type" value="Genomic_DNA"/>
</dbReference>
<protein>
    <submittedName>
        <fullName evidence="2">Uncharacterized protein</fullName>
    </submittedName>
</protein>
<accession>A0A0V0QA14</accession>
<gene>
    <name evidence="2" type="ORF">PPERSA_11643</name>
</gene>
<dbReference type="Proteomes" id="UP000054937">
    <property type="component" value="Unassembled WGS sequence"/>
</dbReference>
<evidence type="ECO:0000313" key="3">
    <source>
        <dbReference type="Proteomes" id="UP000054937"/>
    </source>
</evidence>
<comment type="caution">
    <text evidence="2">The sequence shown here is derived from an EMBL/GenBank/DDBJ whole genome shotgun (WGS) entry which is preliminary data.</text>
</comment>
<keyword evidence="1" id="KW-0472">Membrane</keyword>
<proteinExistence type="predicted"/>
<organism evidence="2 3">
    <name type="scientific">Pseudocohnilembus persalinus</name>
    <name type="common">Ciliate</name>
    <dbReference type="NCBI Taxonomy" id="266149"/>
    <lineage>
        <taxon>Eukaryota</taxon>
        <taxon>Sar</taxon>
        <taxon>Alveolata</taxon>
        <taxon>Ciliophora</taxon>
        <taxon>Intramacronucleata</taxon>
        <taxon>Oligohymenophorea</taxon>
        <taxon>Scuticociliatia</taxon>
        <taxon>Philasterida</taxon>
        <taxon>Pseudocohnilembidae</taxon>
        <taxon>Pseudocohnilembus</taxon>
    </lineage>
</organism>
<dbReference type="OMA" id="IFESAMY"/>
<keyword evidence="1" id="KW-0812">Transmembrane</keyword>
<feature type="transmembrane region" description="Helical" evidence="1">
    <location>
        <begin position="84"/>
        <end position="104"/>
    </location>
</feature>
<sequence length="161" mass="20022">MSHKRPQQLIKKLHAIRNMYLEPSKWHPEIFKEDDKYYYYYTQEKTIAKVAKNWEPRKGYIRLEFLERPYRWWRYRTNDGQNSLIAFFISVFLGWAIFESAMYITNTDKRIEEMGRFPEEFNEDDFQKNLELKEKVQEWKKNKELQQQEQKQEQDGQFQSE</sequence>
<evidence type="ECO:0000313" key="2">
    <source>
        <dbReference type="EMBL" id="KRW99042.1"/>
    </source>
</evidence>
<reference evidence="2 3" key="1">
    <citation type="journal article" date="2015" name="Sci. Rep.">
        <title>Genome of the facultative scuticociliatosis pathogen Pseudocohnilembus persalinus provides insight into its virulence through horizontal gene transfer.</title>
        <authorList>
            <person name="Xiong J."/>
            <person name="Wang G."/>
            <person name="Cheng J."/>
            <person name="Tian M."/>
            <person name="Pan X."/>
            <person name="Warren A."/>
            <person name="Jiang C."/>
            <person name="Yuan D."/>
            <person name="Miao W."/>
        </authorList>
    </citation>
    <scope>NUCLEOTIDE SEQUENCE [LARGE SCALE GENOMIC DNA]</scope>
    <source>
        <strain evidence="2">36N120E</strain>
    </source>
</reference>